<dbReference type="EMBL" id="AYYX01000005">
    <property type="protein sequence ID" value="KRM89453.1"/>
    <property type="molecule type" value="Genomic_DNA"/>
</dbReference>
<dbReference type="InterPro" id="IPR023299">
    <property type="entry name" value="ATPase_P-typ_cyto_dom_N"/>
</dbReference>
<dbReference type="FunFam" id="2.70.150.10:FF:000020">
    <property type="entry name" value="Copper-exporting P-type ATPase A"/>
    <property type="match status" value="1"/>
</dbReference>
<dbReference type="SFLD" id="SFLDG00002">
    <property type="entry name" value="C1.7:_P-type_atpase_like"/>
    <property type="match status" value="1"/>
</dbReference>
<dbReference type="InterPro" id="IPR023214">
    <property type="entry name" value="HAD_sf"/>
</dbReference>
<dbReference type="AlphaFoldDB" id="A0A0R2CCE1"/>
<evidence type="ECO:0000256" key="5">
    <source>
        <dbReference type="ARBA" id="ARBA00022475"/>
    </source>
</evidence>
<dbReference type="GO" id="GO:0140581">
    <property type="term" value="F:P-type monovalent copper transporter activity"/>
    <property type="evidence" value="ECO:0007669"/>
    <property type="project" value="UniProtKB-EC"/>
</dbReference>
<evidence type="ECO:0000256" key="16">
    <source>
        <dbReference type="ARBA" id="ARBA00049289"/>
    </source>
</evidence>
<feature type="transmembrane region" description="Helical" evidence="17">
    <location>
        <begin position="198"/>
        <end position="217"/>
    </location>
</feature>
<dbReference type="CDD" id="cd00371">
    <property type="entry name" value="HMA"/>
    <property type="match status" value="1"/>
</dbReference>
<dbReference type="InterPro" id="IPR044492">
    <property type="entry name" value="P_typ_ATPase_HD_dom"/>
</dbReference>
<evidence type="ECO:0000256" key="2">
    <source>
        <dbReference type="ARBA" id="ARBA00006024"/>
    </source>
</evidence>
<dbReference type="CDD" id="cd02094">
    <property type="entry name" value="P-type_ATPase_Cu-like"/>
    <property type="match status" value="1"/>
</dbReference>
<dbReference type="GO" id="GO:0055070">
    <property type="term" value="P:copper ion homeostasis"/>
    <property type="evidence" value="ECO:0007669"/>
    <property type="project" value="TreeGrafter"/>
</dbReference>
<feature type="transmembrane region" description="Helical" evidence="17">
    <location>
        <begin position="352"/>
        <end position="374"/>
    </location>
</feature>
<dbReference type="Gene3D" id="3.30.70.100">
    <property type="match status" value="1"/>
</dbReference>
<feature type="transmembrane region" description="Helical" evidence="17">
    <location>
        <begin position="99"/>
        <end position="120"/>
    </location>
</feature>
<dbReference type="SFLD" id="SFLDS00003">
    <property type="entry name" value="Haloacid_Dehalogenase"/>
    <property type="match status" value="1"/>
</dbReference>
<dbReference type="GO" id="GO:0005507">
    <property type="term" value="F:copper ion binding"/>
    <property type="evidence" value="ECO:0007669"/>
    <property type="project" value="TreeGrafter"/>
</dbReference>
<dbReference type="PROSITE" id="PS00154">
    <property type="entry name" value="ATPASE_E1_E2"/>
    <property type="match status" value="1"/>
</dbReference>
<evidence type="ECO:0000256" key="15">
    <source>
        <dbReference type="ARBA" id="ARBA00023136"/>
    </source>
</evidence>
<dbReference type="SUPFAM" id="SSF81665">
    <property type="entry name" value="Calcium ATPase, transmembrane domain M"/>
    <property type="match status" value="1"/>
</dbReference>
<dbReference type="Pfam" id="PF00702">
    <property type="entry name" value="Hydrolase"/>
    <property type="match status" value="1"/>
</dbReference>
<evidence type="ECO:0000256" key="10">
    <source>
        <dbReference type="ARBA" id="ARBA00022840"/>
    </source>
</evidence>
<dbReference type="InterPro" id="IPR023298">
    <property type="entry name" value="ATPase_P-typ_TM_dom_sf"/>
</dbReference>
<dbReference type="GO" id="GO:0043682">
    <property type="term" value="F:P-type divalent copper transporter activity"/>
    <property type="evidence" value="ECO:0007669"/>
    <property type="project" value="TreeGrafter"/>
</dbReference>
<dbReference type="Proteomes" id="UP000051576">
    <property type="component" value="Unassembled WGS sequence"/>
</dbReference>
<dbReference type="FunFam" id="3.30.70.100:FF:000005">
    <property type="entry name" value="Copper-exporting P-type ATPase A"/>
    <property type="match status" value="1"/>
</dbReference>
<keyword evidence="7 17" id="KW-0479">Metal-binding</keyword>
<sequence length="760" mass="81218">MKRGDQMRQEQYEIDGMVCASCAQTVEKAVGQLKGVKTANVNLATEKMQVAYDERKLEPAQIVTAVEHAGYGAKLQHQLIDQQQAQKKQRQKQQMKTDLMGAILLTLPVLYLAMGSMFGWVLPNFLGGSAALGKRAIIELLLTSGVFYFGRQHWLKGFSSLLRFHPNMDSLVALGTWTAMLTSLVNTWLILFQGQSGYLYYETAAMILTLIMCGKYLEFAAKQKAVGSLNSLLNLVPPQADRLLADGTVEKIAADQIQPGDHLLVKAGLQVPTDGQILSGQTSIDESMITGESLPVTKSVGDQVIGGTQNQLGRITIQATQVGEKTVLAQIIKLVADAQATKAPIARLADQVAAYFVPAILLIAFLGGIGWLVAGASLNFALQVFVAVLVIACPCALGLATPTALMVGGGKAAENGILFKNSPALEMMSRITTIVFDKTGTLTQGDPHVAQVFTNSDRSSQELLTIAASLESGSSHPLAAAIVKAASMTNESVSEFKTYPGLGISGKIAGQQYYLGNQKLLQKQKIVADLKPKQAIGQTVVYLADERQLLGEINIVDPLRPEARQVINRLATAKIEVVLLTGDKQAVADQVAQQVGINRVFAEVLPTQKAAVIQQLQQEGHKVAMVGDGINDAPALALADVGIAIGNGTNVAIEAADVVLMHSSLNELLNAVILSRKTLLNIKENLFWAFAYNTLGIPVALGVLSLFGGPLLNPAIAGAAMSFSSVSVVLNALRLKRVKLNQLNGGLQDVKRSLSIRNEM</sequence>
<dbReference type="GO" id="GO:0005886">
    <property type="term" value="C:plasma membrane"/>
    <property type="evidence" value="ECO:0007669"/>
    <property type="project" value="UniProtKB-SubCell"/>
</dbReference>
<evidence type="ECO:0000256" key="12">
    <source>
        <dbReference type="ARBA" id="ARBA00022989"/>
    </source>
</evidence>
<protein>
    <recommendedName>
        <fullName evidence="3">P-type Cu(+) transporter</fullName>
        <ecNumber evidence="3">7.2.2.8</ecNumber>
    </recommendedName>
</protein>
<keyword evidence="4" id="KW-0813">Transport</keyword>
<keyword evidence="5 17" id="KW-1003">Cell membrane</keyword>
<keyword evidence="9" id="KW-0187">Copper transport</keyword>
<reference evidence="19 20" key="1">
    <citation type="journal article" date="2015" name="Genome Announc.">
        <title>Expanding the biotechnology potential of lactobacilli through comparative genomics of 213 strains and associated genera.</title>
        <authorList>
            <person name="Sun Z."/>
            <person name="Harris H.M."/>
            <person name="McCann A."/>
            <person name="Guo C."/>
            <person name="Argimon S."/>
            <person name="Zhang W."/>
            <person name="Yang X."/>
            <person name="Jeffery I.B."/>
            <person name="Cooney J.C."/>
            <person name="Kagawa T.F."/>
            <person name="Liu W."/>
            <person name="Song Y."/>
            <person name="Salvetti E."/>
            <person name="Wrobel A."/>
            <person name="Rasinkangas P."/>
            <person name="Parkhill J."/>
            <person name="Rea M.C."/>
            <person name="O'Sullivan O."/>
            <person name="Ritari J."/>
            <person name="Douillard F.P."/>
            <person name="Paul Ross R."/>
            <person name="Yang R."/>
            <person name="Briner A.E."/>
            <person name="Felis G.E."/>
            <person name="de Vos W.M."/>
            <person name="Barrangou R."/>
            <person name="Klaenhammer T.R."/>
            <person name="Caufield P.W."/>
            <person name="Cui Y."/>
            <person name="Zhang H."/>
            <person name="O'Toole P.W."/>
        </authorList>
    </citation>
    <scope>NUCLEOTIDE SEQUENCE [LARGE SCALE GENOMIC DNA]</scope>
    <source>
        <strain evidence="19 20">DSM 20605</strain>
    </source>
</reference>
<evidence type="ECO:0000256" key="7">
    <source>
        <dbReference type="ARBA" id="ARBA00022723"/>
    </source>
</evidence>
<organism evidence="19 20">
    <name type="scientific">Liquorilactobacillus vini DSM 20605</name>
    <dbReference type="NCBI Taxonomy" id="1133569"/>
    <lineage>
        <taxon>Bacteria</taxon>
        <taxon>Bacillati</taxon>
        <taxon>Bacillota</taxon>
        <taxon>Bacilli</taxon>
        <taxon>Lactobacillales</taxon>
        <taxon>Lactobacillaceae</taxon>
        <taxon>Liquorilactobacillus</taxon>
    </lineage>
</organism>
<dbReference type="SUPFAM" id="SSF81653">
    <property type="entry name" value="Calcium ATPase, transduction domain A"/>
    <property type="match status" value="1"/>
</dbReference>
<dbReference type="EC" id="7.2.2.8" evidence="3"/>
<dbReference type="PANTHER" id="PTHR43520">
    <property type="entry name" value="ATP7, ISOFORM B"/>
    <property type="match status" value="1"/>
</dbReference>
<dbReference type="PRINTS" id="PR00943">
    <property type="entry name" value="CUATPASE"/>
</dbReference>
<comment type="catalytic activity">
    <reaction evidence="16">
        <text>Cu(+)(in) + ATP + H2O = Cu(+)(out) + ADP + phosphate + H(+)</text>
        <dbReference type="Rhea" id="RHEA:25792"/>
        <dbReference type="ChEBI" id="CHEBI:15377"/>
        <dbReference type="ChEBI" id="CHEBI:15378"/>
        <dbReference type="ChEBI" id="CHEBI:30616"/>
        <dbReference type="ChEBI" id="CHEBI:43474"/>
        <dbReference type="ChEBI" id="CHEBI:49552"/>
        <dbReference type="ChEBI" id="CHEBI:456216"/>
        <dbReference type="EC" id="7.2.2.8"/>
    </reaction>
</comment>
<dbReference type="InterPro" id="IPR006121">
    <property type="entry name" value="HMA_dom"/>
</dbReference>
<name>A0A0R2CCE1_9LACO</name>
<dbReference type="PRINTS" id="PR00119">
    <property type="entry name" value="CATATPASE"/>
</dbReference>
<keyword evidence="10 17" id="KW-0067">ATP-binding</keyword>
<evidence type="ECO:0000256" key="11">
    <source>
        <dbReference type="ARBA" id="ARBA00022967"/>
    </source>
</evidence>
<dbReference type="NCBIfam" id="TIGR01494">
    <property type="entry name" value="ATPase_P-type"/>
    <property type="match status" value="1"/>
</dbReference>
<dbReference type="SFLD" id="SFLDF00027">
    <property type="entry name" value="p-type_atpase"/>
    <property type="match status" value="1"/>
</dbReference>
<evidence type="ECO:0000313" key="20">
    <source>
        <dbReference type="Proteomes" id="UP000051576"/>
    </source>
</evidence>
<keyword evidence="13" id="KW-0186">Copper</keyword>
<accession>A0A0R2CCE1</accession>
<dbReference type="NCBIfam" id="TIGR01525">
    <property type="entry name" value="ATPase-IB_hvy"/>
    <property type="match status" value="1"/>
</dbReference>
<evidence type="ECO:0000256" key="13">
    <source>
        <dbReference type="ARBA" id="ARBA00023008"/>
    </source>
</evidence>
<dbReference type="Pfam" id="PF00403">
    <property type="entry name" value="HMA"/>
    <property type="match status" value="1"/>
</dbReference>
<dbReference type="NCBIfam" id="TIGR01511">
    <property type="entry name" value="ATPase-IB1_Cu"/>
    <property type="match status" value="1"/>
</dbReference>
<proteinExistence type="inferred from homology"/>
<evidence type="ECO:0000256" key="3">
    <source>
        <dbReference type="ARBA" id="ARBA00012517"/>
    </source>
</evidence>
<dbReference type="PROSITE" id="PS50846">
    <property type="entry name" value="HMA_2"/>
    <property type="match status" value="1"/>
</dbReference>
<evidence type="ECO:0000259" key="18">
    <source>
        <dbReference type="PROSITE" id="PS50846"/>
    </source>
</evidence>
<dbReference type="PROSITE" id="PS01047">
    <property type="entry name" value="HMA_1"/>
    <property type="match status" value="1"/>
</dbReference>
<dbReference type="GO" id="GO:0016887">
    <property type="term" value="F:ATP hydrolysis activity"/>
    <property type="evidence" value="ECO:0007669"/>
    <property type="project" value="InterPro"/>
</dbReference>
<evidence type="ECO:0000313" key="19">
    <source>
        <dbReference type="EMBL" id="KRM89453.1"/>
    </source>
</evidence>
<comment type="caution">
    <text evidence="19">The sequence shown here is derived from an EMBL/GenBank/DDBJ whole genome shotgun (WGS) entry which is preliminary data.</text>
</comment>
<dbReference type="PATRIC" id="fig|1133569.4.peg.1738"/>
<keyword evidence="14" id="KW-0406">Ion transport</keyword>
<dbReference type="InterPro" id="IPR017969">
    <property type="entry name" value="Heavy-metal-associated_CS"/>
</dbReference>
<dbReference type="InterPro" id="IPR001757">
    <property type="entry name" value="P_typ_ATPase"/>
</dbReference>
<feature type="transmembrane region" description="Helical" evidence="17">
    <location>
        <begin position="715"/>
        <end position="733"/>
    </location>
</feature>
<feature type="domain" description="HMA" evidence="18">
    <location>
        <begin position="8"/>
        <end position="74"/>
    </location>
</feature>
<dbReference type="Gene3D" id="3.40.50.1000">
    <property type="entry name" value="HAD superfamily/HAD-like"/>
    <property type="match status" value="1"/>
</dbReference>
<dbReference type="PANTHER" id="PTHR43520:SF8">
    <property type="entry name" value="P-TYPE CU(+) TRANSPORTER"/>
    <property type="match status" value="1"/>
</dbReference>
<keyword evidence="6 17" id="KW-0812">Transmembrane</keyword>
<comment type="similarity">
    <text evidence="2 17">Belongs to the cation transport ATPase (P-type) (TC 3.A.3) family. Type IB subfamily.</text>
</comment>
<gene>
    <name evidence="19" type="ORF">FD21_GL001592</name>
</gene>
<dbReference type="Gene3D" id="2.70.150.10">
    <property type="entry name" value="Calcium-transporting ATPase, cytoplasmic transduction domain A"/>
    <property type="match status" value="1"/>
</dbReference>
<dbReference type="Pfam" id="PF00122">
    <property type="entry name" value="E1-E2_ATPase"/>
    <property type="match status" value="1"/>
</dbReference>
<dbReference type="InterPro" id="IPR008250">
    <property type="entry name" value="ATPase_P-typ_transduc_dom_A_sf"/>
</dbReference>
<evidence type="ECO:0000256" key="14">
    <source>
        <dbReference type="ARBA" id="ARBA00023065"/>
    </source>
</evidence>
<keyword evidence="8 17" id="KW-0547">Nucleotide-binding</keyword>
<keyword evidence="15 17" id="KW-0472">Membrane</keyword>
<evidence type="ECO:0000256" key="9">
    <source>
        <dbReference type="ARBA" id="ARBA00022796"/>
    </source>
</evidence>
<feature type="transmembrane region" description="Helical" evidence="17">
    <location>
        <begin position="171"/>
        <end position="192"/>
    </location>
</feature>
<keyword evidence="12 17" id="KW-1133">Transmembrane helix</keyword>
<feature type="transmembrane region" description="Helical" evidence="17">
    <location>
        <begin position="380"/>
        <end position="401"/>
    </location>
</feature>
<evidence type="ECO:0000256" key="4">
    <source>
        <dbReference type="ARBA" id="ARBA00022448"/>
    </source>
</evidence>
<keyword evidence="20" id="KW-1185">Reference proteome</keyword>
<dbReference type="SUPFAM" id="SSF55008">
    <property type="entry name" value="HMA, heavy metal-associated domain"/>
    <property type="match status" value="1"/>
</dbReference>
<dbReference type="InterPro" id="IPR027256">
    <property type="entry name" value="P-typ_ATPase_IB"/>
</dbReference>
<keyword evidence="11" id="KW-1278">Translocase</keyword>
<evidence type="ECO:0000256" key="17">
    <source>
        <dbReference type="RuleBase" id="RU362081"/>
    </source>
</evidence>
<comment type="subcellular location">
    <subcellularLocation>
        <location evidence="1">Cell membrane</location>
        <topology evidence="1">Multi-pass membrane protein</topology>
    </subcellularLocation>
</comment>
<feature type="transmembrane region" description="Helical" evidence="17">
    <location>
        <begin position="686"/>
        <end position="709"/>
    </location>
</feature>
<dbReference type="InterPro" id="IPR036163">
    <property type="entry name" value="HMA_dom_sf"/>
</dbReference>
<dbReference type="InterPro" id="IPR018303">
    <property type="entry name" value="ATPase_P-typ_P_site"/>
</dbReference>
<dbReference type="InterPro" id="IPR036412">
    <property type="entry name" value="HAD-like_sf"/>
</dbReference>
<dbReference type="Gene3D" id="3.40.1110.10">
    <property type="entry name" value="Calcium-transporting ATPase, cytoplasmic domain N"/>
    <property type="match status" value="1"/>
</dbReference>
<dbReference type="InterPro" id="IPR059000">
    <property type="entry name" value="ATPase_P-type_domA"/>
</dbReference>
<evidence type="ECO:0000256" key="8">
    <source>
        <dbReference type="ARBA" id="ARBA00022741"/>
    </source>
</evidence>
<dbReference type="eggNOG" id="COG2217">
    <property type="taxonomic scope" value="Bacteria"/>
</dbReference>
<evidence type="ECO:0000256" key="1">
    <source>
        <dbReference type="ARBA" id="ARBA00004651"/>
    </source>
</evidence>
<dbReference type="STRING" id="1133569.FD21_GL001592"/>
<feature type="transmembrane region" description="Helical" evidence="17">
    <location>
        <begin position="132"/>
        <end position="150"/>
    </location>
</feature>
<dbReference type="GO" id="GO:0005524">
    <property type="term" value="F:ATP binding"/>
    <property type="evidence" value="ECO:0007669"/>
    <property type="project" value="UniProtKB-UniRule"/>
</dbReference>
<dbReference type="NCBIfam" id="TIGR01512">
    <property type="entry name" value="ATPase-IB2_Cd"/>
    <property type="match status" value="1"/>
</dbReference>
<dbReference type="SUPFAM" id="SSF56784">
    <property type="entry name" value="HAD-like"/>
    <property type="match status" value="1"/>
</dbReference>
<evidence type="ECO:0000256" key="6">
    <source>
        <dbReference type="ARBA" id="ARBA00022692"/>
    </source>
</evidence>